<dbReference type="EMBL" id="CM023482">
    <property type="protein sequence ID" value="KAH6937418.1"/>
    <property type="molecule type" value="Genomic_DNA"/>
</dbReference>
<dbReference type="Proteomes" id="UP000821845">
    <property type="component" value="Chromosome 2"/>
</dbReference>
<organism evidence="1 2">
    <name type="scientific">Hyalomma asiaticum</name>
    <name type="common">Tick</name>
    <dbReference type="NCBI Taxonomy" id="266040"/>
    <lineage>
        <taxon>Eukaryota</taxon>
        <taxon>Metazoa</taxon>
        <taxon>Ecdysozoa</taxon>
        <taxon>Arthropoda</taxon>
        <taxon>Chelicerata</taxon>
        <taxon>Arachnida</taxon>
        <taxon>Acari</taxon>
        <taxon>Parasitiformes</taxon>
        <taxon>Ixodida</taxon>
        <taxon>Ixodoidea</taxon>
        <taxon>Ixodidae</taxon>
        <taxon>Hyalomminae</taxon>
        <taxon>Hyalomma</taxon>
    </lineage>
</organism>
<accession>A0ACB7SRR4</accession>
<protein>
    <submittedName>
        <fullName evidence="1">Uncharacterized protein</fullName>
    </submittedName>
</protein>
<gene>
    <name evidence="1" type="ORF">HPB50_000105</name>
</gene>
<proteinExistence type="predicted"/>
<evidence type="ECO:0000313" key="1">
    <source>
        <dbReference type="EMBL" id="KAH6937418.1"/>
    </source>
</evidence>
<comment type="caution">
    <text evidence="1">The sequence shown here is derived from an EMBL/GenBank/DDBJ whole genome shotgun (WGS) entry which is preliminary data.</text>
</comment>
<evidence type="ECO:0000313" key="2">
    <source>
        <dbReference type="Proteomes" id="UP000821845"/>
    </source>
</evidence>
<sequence length="171" mass="18864">MKNIFCAICVLGIVVFAAKAHTIPEEESSLDAVFGSIAEEAAYLGEILSDVEEALGNDDDLKVESDEYFLRALWEKTKEAVKNATEKVKVSVKGAYNDANDKLSNAVNEAKEKLKAKAAEILSKLLGKITSDYVLEDSIGRMDFIQIIRDLIKAAAQRLFNFGKALEHHQN</sequence>
<name>A0ACB7SRR4_HYAAI</name>
<reference evidence="1" key="1">
    <citation type="submission" date="2020-05" db="EMBL/GenBank/DDBJ databases">
        <title>Large-scale comparative analyses of tick genomes elucidate their genetic diversity and vector capacities.</title>
        <authorList>
            <person name="Jia N."/>
            <person name="Wang J."/>
            <person name="Shi W."/>
            <person name="Du L."/>
            <person name="Sun Y."/>
            <person name="Zhan W."/>
            <person name="Jiang J."/>
            <person name="Wang Q."/>
            <person name="Zhang B."/>
            <person name="Ji P."/>
            <person name="Sakyi L.B."/>
            <person name="Cui X."/>
            <person name="Yuan T."/>
            <person name="Jiang B."/>
            <person name="Yang W."/>
            <person name="Lam T.T.-Y."/>
            <person name="Chang Q."/>
            <person name="Ding S."/>
            <person name="Wang X."/>
            <person name="Zhu J."/>
            <person name="Ruan X."/>
            <person name="Zhao L."/>
            <person name="Wei J."/>
            <person name="Que T."/>
            <person name="Du C."/>
            <person name="Cheng J."/>
            <person name="Dai P."/>
            <person name="Han X."/>
            <person name="Huang E."/>
            <person name="Gao Y."/>
            <person name="Liu J."/>
            <person name="Shao H."/>
            <person name="Ye R."/>
            <person name="Li L."/>
            <person name="Wei W."/>
            <person name="Wang X."/>
            <person name="Wang C."/>
            <person name="Yang T."/>
            <person name="Huo Q."/>
            <person name="Li W."/>
            <person name="Guo W."/>
            <person name="Chen H."/>
            <person name="Zhou L."/>
            <person name="Ni X."/>
            <person name="Tian J."/>
            <person name="Zhou Y."/>
            <person name="Sheng Y."/>
            <person name="Liu T."/>
            <person name="Pan Y."/>
            <person name="Xia L."/>
            <person name="Li J."/>
            <person name="Zhao F."/>
            <person name="Cao W."/>
        </authorList>
    </citation>
    <scope>NUCLEOTIDE SEQUENCE</scope>
    <source>
        <strain evidence="1">Hyas-2018</strain>
    </source>
</reference>
<keyword evidence="2" id="KW-1185">Reference proteome</keyword>